<organism evidence="2 3">
    <name type="scientific">Thermacetogenium phaeum (strain ATCC BAA-254 / DSM 26808 / PB)</name>
    <dbReference type="NCBI Taxonomy" id="1089553"/>
    <lineage>
        <taxon>Bacteria</taxon>
        <taxon>Bacillati</taxon>
        <taxon>Bacillota</taxon>
        <taxon>Clostridia</taxon>
        <taxon>Thermoanaerobacterales</taxon>
        <taxon>Thermoanaerobacteraceae</taxon>
        <taxon>Thermacetogenium</taxon>
    </lineage>
</organism>
<dbReference type="GO" id="GO:0030151">
    <property type="term" value="F:molybdenum ion binding"/>
    <property type="evidence" value="ECO:0007669"/>
    <property type="project" value="InterPro"/>
</dbReference>
<dbReference type="InterPro" id="IPR005302">
    <property type="entry name" value="MoCF_Sase_C"/>
</dbReference>
<gene>
    <name evidence="2" type="ordered locus">Tph_c22570</name>
</gene>
<dbReference type="STRING" id="1089553.Tph_c22570"/>
<sequence>MKEGLVVGVCVSEKRGTGKVNVGKGYLAKDYGLIGDAHAGSERPLSILPLELIERVASEKGIKANPGDFAENITVKGIDMGGIRPGTRMSIGEAEVEVIQIGKEIDASHTFSFHGIALLVSEGCFCRVVRSGRVKIGDSVRLLEEFN</sequence>
<evidence type="ECO:0000259" key="1">
    <source>
        <dbReference type="PROSITE" id="PS51340"/>
    </source>
</evidence>
<dbReference type="PANTHER" id="PTHR36930:SF1">
    <property type="entry name" value="MOSC DOMAIN-CONTAINING PROTEIN"/>
    <property type="match status" value="1"/>
</dbReference>
<dbReference type="PANTHER" id="PTHR36930">
    <property type="entry name" value="METAL-SULFUR CLUSTER BIOSYNTHESIS PROTEINS YUAD-RELATED"/>
    <property type="match status" value="1"/>
</dbReference>
<dbReference type="HOGENOM" id="CLU_122785_1_0_9"/>
<name>K4LK49_THEPS</name>
<evidence type="ECO:0000313" key="3">
    <source>
        <dbReference type="Proteomes" id="UP000000467"/>
    </source>
</evidence>
<dbReference type="GO" id="GO:0030170">
    <property type="term" value="F:pyridoxal phosphate binding"/>
    <property type="evidence" value="ECO:0007669"/>
    <property type="project" value="InterPro"/>
</dbReference>
<dbReference type="KEGG" id="tpz:Tph_c22570"/>
<dbReference type="Gene3D" id="2.40.33.20">
    <property type="entry name" value="PK beta-barrel domain-like"/>
    <property type="match status" value="1"/>
</dbReference>
<evidence type="ECO:0000313" key="2">
    <source>
        <dbReference type="EMBL" id="AFV12447.1"/>
    </source>
</evidence>
<dbReference type="Proteomes" id="UP000000467">
    <property type="component" value="Chromosome"/>
</dbReference>
<feature type="domain" description="MOSC" evidence="1">
    <location>
        <begin position="19"/>
        <end position="143"/>
    </location>
</feature>
<reference evidence="2 3" key="1">
    <citation type="journal article" date="2012" name="BMC Genomics">
        <title>Genome-guided analysis of physiological and morphological traits of the fermentative acetate oxidizer Thermacetogenium phaeum.</title>
        <authorList>
            <person name="Oehler D."/>
            <person name="Poehlein A."/>
            <person name="Leimbach A."/>
            <person name="Muller N."/>
            <person name="Daniel R."/>
            <person name="Gottschalk G."/>
            <person name="Schink B."/>
        </authorList>
    </citation>
    <scope>NUCLEOTIDE SEQUENCE [LARGE SCALE GENOMIC DNA]</scope>
    <source>
        <strain evidence="3">ATCC BAA-254 / DSM 26808 / PB</strain>
    </source>
</reference>
<dbReference type="InterPro" id="IPR052716">
    <property type="entry name" value="MOSC_domain"/>
</dbReference>
<keyword evidence="3" id="KW-1185">Reference proteome</keyword>
<proteinExistence type="predicted"/>
<dbReference type="GO" id="GO:0003824">
    <property type="term" value="F:catalytic activity"/>
    <property type="evidence" value="ECO:0007669"/>
    <property type="project" value="InterPro"/>
</dbReference>
<dbReference type="SUPFAM" id="SSF50800">
    <property type="entry name" value="PK beta-barrel domain-like"/>
    <property type="match status" value="1"/>
</dbReference>
<dbReference type="Pfam" id="PF03473">
    <property type="entry name" value="MOSC"/>
    <property type="match status" value="1"/>
</dbReference>
<dbReference type="InterPro" id="IPR011037">
    <property type="entry name" value="Pyrv_Knase-like_insert_dom_sf"/>
</dbReference>
<accession>K4LK49</accession>
<dbReference type="AlphaFoldDB" id="K4LK49"/>
<protein>
    <submittedName>
        <fullName evidence="2">MOSC domain-containing protein</fullName>
    </submittedName>
</protein>
<dbReference type="EMBL" id="CP003732">
    <property type="protein sequence ID" value="AFV12447.1"/>
    <property type="molecule type" value="Genomic_DNA"/>
</dbReference>
<dbReference type="eggNOG" id="COG2258">
    <property type="taxonomic scope" value="Bacteria"/>
</dbReference>
<dbReference type="PROSITE" id="PS51340">
    <property type="entry name" value="MOSC"/>
    <property type="match status" value="1"/>
</dbReference>